<evidence type="ECO:0000256" key="2">
    <source>
        <dbReference type="SAM" id="Phobius"/>
    </source>
</evidence>
<dbReference type="InterPro" id="IPR028087">
    <property type="entry name" value="Tad_N"/>
</dbReference>
<reference evidence="4 5" key="1">
    <citation type="submission" date="2020-07" db="EMBL/GenBank/DDBJ databases">
        <title>Sequencing the genomes of 1000 actinobacteria strains.</title>
        <authorList>
            <person name="Klenk H.-P."/>
        </authorList>
    </citation>
    <scope>NUCLEOTIDE SEQUENCE [LARGE SCALE GENOMIC DNA]</scope>
    <source>
        <strain evidence="4 5">DSM 15475</strain>
    </source>
</reference>
<feature type="region of interest" description="Disordered" evidence="1">
    <location>
        <begin position="1"/>
        <end position="34"/>
    </location>
</feature>
<evidence type="ECO:0000259" key="3">
    <source>
        <dbReference type="Pfam" id="PF13400"/>
    </source>
</evidence>
<keyword evidence="5" id="KW-1185">Reference proteome</keyword>
<evidence type="ECO:0000256" key="1">
    <source>
        <dbReference type="SAM" id="MobiDB-lite"/>
    </source>
</evidence>
<dbReference type="Proteomes" id="UP000535437">
    <property type="component" value="Unassembled WGS sequence"/>
</dbReference>
<feature type="domain" description="Putative Flp pilus-assembly TadG-like N-terminal" evidence="3">
    <location>
        <begin position="58"/>
        <end position="104"/>
    </location>
</feature>
<feature type="transmembrane region" description="Helical" evidence="2">
    <location>
        <begin position="62"/>
        <end position="84"/>
    </location>
</feature>
<proteinExistence type="predicted"/>
<protein>
    <recommendedName>
        <fullName evidence="3">Putative Flp pilus-assembly TadG-like N-terminal domain-containing protein</fullName>
    </recommendedName>
</protein>
<comment type="caution">
    <text evidence="4">The sequence shown here is derived from an EMBL/GenBank/DDBJ whole genome shotgun (WGS) entry which is preliminary data.</text>
</comment>
<name>A0A7Z0GNX7_9MICC</name>
<feature type="compositionally biased region" description="Polar residues" evidence="1">
    <location>
        <begin position="1"/>
        <end position="13"/>
    </location>
</feature>
<evidence type="ECO:0000313" key="4">
    <source>
        <dbReference type="EMBL" id="NYJ79193.1"/>
    </source>
</evidence>
<accession>A0A7Z0GNX7</accession>
<dbReference type="Pfam" id="PF13400">
    <property type="entry name" value="Tad"/>
    <property type="match status" value="1"/>
</dbReference>
<keyword evidence="2" id="KW-0812">Transmembrane</keyword>
<dbReference type="RefSeq" id="WP_179542447.1">
    <property type="nucleotide sequence ID" value="NZ_BAAALL010000001.1"/>
</dbReference>
<gene>
    <name evidence="4" type="ORF">HNR09_002604</name>
</gene>
<keyword evidence="2" id="KW-0472">Membrane</keyword>
<organism evidence="4 5">
    <name type="scientific">Nesterenkonia xinjiangensis</name>
    <dbReference type="NCBI Taxonomy" id="225327"/>
    <lineage>
        <taxon>Bacteria</taxon>
        <taxon>Bacillati</taxon>
        <taxon>Actinomycetota</taxon>
        <taxon>Actinomycetes</taxon>
        <taxon>Micrococcales</taxon>
        <taxon>Micrococcaceae</taxon>
        <taxon>Nesterenkonia</taxon>
    </lineage>
</organism>
<keyword evidence="2" id="KW-1133">Transmembrane helix</keyword>
<dbReference type="AlphaFoldDB" id="A0A7Z0GNX7"/>
<sequence>MSDGTRPQKSTGGSVPHREGRCPRKDRRTAGGVHRRVLPGLRSGVRARCRQLHDEESGQSTVLILGMILVVLMLVSVVVGATAVNLEARKLLSAADGAASAAAQSAAGAGSAPTLTSSQVRAQAQDYLDASGAHGRLPGLEVTDAWVADGGQTAHVRLGASAELPILSWFLPAEIPISAESHSRVSLNR</sequence>
<dbReference type="EMBL" id="JACCFY010000001">
    <property type="protein sequence ID" value="NYJ79193.1"/>
    <property type="molecule type" value="Genomic_DNA"/>
</dbReference>
<evidence type="ECO:0000313" key="5">
    <source>
        <dbReference type="Proteomes" id="UP000535437"/>
    </source>
</evidence>